<dbReference type="STRING" id="861299.J421_3174"/>
<evidence type="ECO:0000313" key="2">
    <source>
        <dbReference type="EMBL" id="AHG90711.1"/>
    </source>
</evidence>
<evidence type="ECO:0000256" key="1">
    <source>
        <dbReference type="SAM" id="SignalP"/>
    </source>
</evidence>
<dbReference type="PROSITE" id="PS51257">
    <property type="entry name" value="PROKAR_LIPOPROTEIN"/>
    <property type="match status" value="1"/>
</dbReference>
<dbReference type="KEGG" id="gba:J421_3174"/>
<evidence type="ECO:0000313" key="3">
    <source>
        <dbReference type="Proteomes" id="UP000019151"/>
    </source>
</evidence>
<dbReference type="Proteomes" id="UP000019151">
    <property type="component" value="Chromosome"/>
</dbReference>
<evidence type="ECO:0008006" key="4">
    <source>
        <dbReference type="Google" id="ProtNLM"/>
    </source>
</evidence>
<organism evidence="2 3">
    <name type="scientific">Gemmatirosa kalamazoonensis</name>
    <dbReference type="NCBI Taxonomy" id="861299"/>
    <lineage>
        <taxon>Bacteria</taxon>
        <taxon>Pseudomonadati</taxon>
        <taxon>Gemmatimonadota</taxon>
        <taxon>Gemmatimonadia</taxon>
        <taxon>Gemmatimonadales</taxon>
        <taxon>Gemmatimonadaceae</taxon>
        <taxon>Gemmatirosa</taxon>
    </lineage>
</organism>
<dbReference type="EMBL" id="CP007128">
    <property type="protein sequence ID" value="AHG90711.1"/>
    <property type="molecule type" value="Genomic_DNA"/>
</dbReference>
<feature type="signal peptide" evidence="1">
    <location>
        <begin position="1"/>
        <end position="36"/>
    </location>
</feature>
<dbReference type="eggNOG" id="ENOG50346R1">
    <property type="taxonomic scope" value="Bacteria"/>
</dbReference>
<sequence length="215" mass="22143">MPLLPSRRPATPTAAPRALRSVAAVAFAGLALTACGGTDPFAPVAAFETAAVTYQVYPLTTAPATLPAAISLYGLSSVRPIVRTNLSLNFDVAVDLDASGKVRLLPPKLVVAPQGVSLTTGMQIIANTTFDALTRAPNSGYQFDSATVVTPGQVVAVQTQGAGPLSAACATTVPMYAKLVVDSIRPANGSQVIYMRARVDQNCGFRSLEPGLPSS</sequence>
<name>W0RIX1_9BACT</name>
<dbReference type="RefSeq" id="WP_025412177.1">
    <property type="nucleotide sequence ID" value="NZ_CP007128.1"/>
</dbReference>
<dbReference type="InParanoid" id="W0RIX1"/>
<dbReference type="HOGENOM" id="CLU_1281663_0_0_0"/>
<gene>
    <name evidence="2" type="ORF">J421_3174</name>
</gene>
<keyword evidence="3" id="KW-1185">Reference proteome</keyword>
<dbReference type="AlphaFoldDB" id="W0RIX1"/>
<accession>W0RIX1</accession>
<keyword evidence="1" id="KW-0732">Signal</keyword>
<reference evidence="2 3" key="1">
    <citation type="journal article" date="2014" name="Genome Announc.">
        <title>Genome Sequence and Methylome of Soil Bacterium Gemmatirosa kalamazoonensis KBS708T, a Member of the Rarely Cultivated Gemmatimonadetes Phylum.</title>
        <authorList>
            <person name="Debruyn J.M."/>
            <person name="Radosevich M."/>
            <person name="Wommack K.E."/>
            <person name="Polson S.W."/>
            <person name="Hauser L.J."/>
            <person name="Fawaz M.N."/>
            <person name="Korlach J."/>
            <person name="Tsai Y.C."/>
        </authorList>
    </citation>
    <scope>NUCLEOTIDE SEQUENCE [LARGE SCALE GENOMIC DNA]</scope>
    <source>
        <strain evidence="2 3">KBS708</strain>
    </source>
</reference>
<proteinExistence type="predicted"/>
<feature type="chain" id="PRO_5004794459" description="Lipoprotein" evidence="1">
    <location>
        <begin position="37"/>
        <end position="215"/>
    </location>
</feature>
<protein>
    <recommendedName>
        <fullName evidence="4">Lipoprotein</fullName>
    </recommendedName>
</protein>